<dbReference type="SUPFAM" id="SSF50129">
    <property type="entry name" value="GroES-like"/>
    <property type="match status" value="1"/>
</dbReference>
<dbReference type="GO" id="GO:0016491">
    <property type="term" value="F:oxidoreductase activity"/>
    <property type="evidence" value="ECO:0007669"/>
    <property type="project" value="UniProtKB-KW"/>
</dbReference>
<dbReference type="GO" id="GO:0005739">
    <property type="term" value="C:mitochondrion"/>
    <property type="evidence" value="ECO:0007669"/>
    <property type="project" value="UniProtKB-SubCell"/>
</dbReference>
<dbReference type="SMART" id="SM00829">
    <property type="entry name" value="PKS_ER"/>
    <property type="match status" value="1"/>
</dbReference>
<dbReference type="Pfam" id="PF08240">
    <property type="entry name" value="ADH_N"/>
    <property type="match status" value="1"/>
</dbReference>
<organism evidence="7 8">
    <name type="scientific">Coptotermes formosanus</name>
    <name type="common">Formosan subterranean termite</name>
    <dbReference type="NCBI Taxonomy" id="36987"/>
    <lineage>
        <taxon>Eukaryota</taxon>
        <taxon>Metazoa</taxon>
        <taxon>Ecdysozoa</taxon>
        <taxon>Arthropoda</taxon>
        <taxon>Hexapoda</taxon>
        <taxon>Insecta</taxon>
        <taxon>Pterygota</taxon>
        <taxon>Neoptera</taxon>
        <taxon>Polyneoptera</taxon>
        <taxon>Dictyoptera</taxon>
        <taxon>Blattodea</taxon>
        <taxon>Blattoidea</taxon>
        <taxon>Termitoidae</taxon>
        <taxon>Rhinotermitidae</taxon>
        <taxon>Coptotermes</taxon>
    </lineage>
</organism>
<evidence type="ECO:0000256" key="3">
    <source>
        <dbReference type="ARBA" id="ARBA00022946"/>
    </source>
</evidence>
<comment type="similarity">
    <text evidence="2">Belongs to the zinc-containing alcohol dehydrogenase family. Quinone oxidoreductase subfamily.</text>
</comment>
<dbReference type="InParanoid" id="A0A6L2PN05"/>
<gene>
    <name evidence="7" type="ORF">Cfor_09263</name>
</gene>
<proteinExistence type="inferred from homology"/>
<evidence type="ECO:0000259" key="6">
    <source>
        <dbReference type="SMART" id="SM00829"/>
    </source>
</evidence>
<dbReference type="InterPro" id="IPR013149">
    <property type="entry name" value="ADH-like_C"/>
</dbReference>
<dbReference type="AlphaFoldDB" id="A0A6L2PN05"/>
<reference evidence="8" key="1">
    <citation type="submission" date="2020-01" db="EMBL/GenBank/DDBJ databases">
        <title>Draft genome sequence of the Termite Coptotermes fromosanus.</title>
        <authorList>
            <person name="Itakura S."/>
            <person name="Yosikawa Y."/>
            <person name="Umezawa K."/>
        </authorList>
    </citation>
    <scope>NUCLEOTIDE SEQUENCE [LARGE SCALE GENOMIC DNA]</scope>
</reference>
<protein>
    <recommendedName>
        <fullName evidence="6">Enoyl reductase (ER) domain-containing protein</fullName>
    </recommendedName>
</protein>
<name>A0A6L2PN05_COPFO</name>
<keyword evidence="5" id="KW-0496">Mitochondrion</keyword>
<dbReference type="InterPro" id="IPR013154">
    <property type="entry name" value="ADH-like_N"/>
</dbReference>
<dbReference type="GO" id="GO:0008270">
    <property type="term" value="F:zinc ion binding"/>
    <property type="evidence" value="ECO:0007669"/>
    <property type="project" value="InterPro"/>
</dbReference>
<dbReference type="Pfam" id="PF00107">
    <property type="entry name" value="ADH_zinc_N"/>
    <property type="match status" value="1"/>
</dbReference>
<dbReference type="SUPFAM" id="SSF51735">
    <property type="entry name" value="NAD(P)-binding Rossmann-fold domains"/>
    <property type="match status" value="1"/>
</dbReference>
<evidence type="ECO:0000256" key="1">
    <source>
        <dbReference type="ARBA" id="ARBA00004173"/>
    </source>
</evidence>
<dbReference type="FunFam" id="3.40.50.720:FF:000147">
    <property type="entry name" value="Reticulon-4-interacting protein 1 homolog, mitochondrial"/>
    <property type="match status" value="1"/>
</dbReference>
<evidence type="ECO:0000313" key="7">
    <source>
        <dbReference type="EMBL" id="GFG31397.1"/>
    </source>
</evidence>
<dbReference type="EMBL" id="BLKM01007732">
    <property type="protein sequence ID" value="GFG31397.1"/>
    <property type="molecule type" value="Genomic_DNA"/>
</dbReference>
<dbReference type="InterPro" id="IPR037397">
    <property type="entry name" value="RTN4IP1"/>
</dbReference>
<dbReference type="Gene3D" id="3.40.50.720">
    <property type="entry name" value="NAD(P)-binding Rossmann-like Domain"/>
    <property type="match status" value="1"/>
</dbReference>
<evidence type="ECO:0000256" key="5">
    <source>
        <dbReference type="ARBA" id="ARBA00023128"/>
    </source>
</evidence>
<dbReference type="InterPro" id="IPR050700">
    <property type="entry name" value="YIM1/Zinc_Alcohol_DH_Fams"/>
</dbReference>
<evidence type="ECO:0000256" key="4">
    <source>
        <dbReference type="ARBA" id="ARBA00023002"/>
    </source>
</evidence>
<dbReference type="FunCoup" id="A0A6L2PN05">
    <property type="interactions" value="831"/>
</dbReference>
<dbReference type="InterPro" id="IPR020843">
    <property type="entry name" value="ER"/>
</dbReference>
<dbReference type="InterPro" id="IPR011032">
    <property type="entry name" value="GroES-like_sf"/>
</dbReference>
<comment type="caution">
    <text evidence="7">The sequence shown here is derived from an EMBL/GenBank/DDBJ whole genome shotgun (WGS) entry which is preliminary data.</text>
</comment>
<accession>A0A6L2PN05</accession>
<keyword evidence="4" id="KW-0560">Oxidoreductase</keyword>
<dbReference type="PANTHER" id="PTHR11695:SF294">
    <property type="entry name" value="RETICULON-4-INTERACTING PROTEIN 1, MITOCHONDRIAL"/>
    <property type="match status" value="1"/>
</dbReference>
<dbReference type="Gene3D" id="3.90.180.10">
    <property type="entry name" value="Medium-chain alcohol dehydrogenases, catalytic domain"/>
    <property type="match status" value="1"/>
</dbReference>
<evidence type="ECO:0000313" key="8">
    <source>
        <dbReference type="Proteomes" id="UP000502823"/>
    </source>
</evidence>
<dbReference type="InterPro" id="IPR002364">
    <property type="entry name" value="Quin_OxRdtase/zeta-crystal_CS"/>
</dbReference>
<keyword evidence="8" id="KW-1185">Reference proteome</keyword>
<dbReference type="InterPro" id="IPR036291">
    <property type="entry name" value="NAD(P)-bd_dom_sf"/>
</dbReference>
<evidence type="ECO:0000256" key="2">
    <source>
        <dbReference type="ARBA" id="ARBA00010371"/>
    </source>
</evidence>
<dbReference type="PROSITE" id="PS01162">
    <property type="entry name" value="QOR_ZETA_CRYSTAL"/>
    <property type="match status" value="1"/>
</dbReference>
<dbReference type="CDD" id="cd08248">
    <property type="entry name" value="RTN4I1"/>
    <property type="match status" value="1"/>
</dbReference>
<dbReference type="PANTHER" id="PTHR11695">
    <property type="entry name" value="ALCOHOL DEHYDROGENASE RELATED"/>
    <property type="match status" value="1"/>
</dbReference>
<sequence length="446" mass="48305">MLTQTITAIHRKTVLSVLFKVDSIGQFACMNGSVRGYSVVHEVSKEQNTSKMLAWQIHCYGGLEELQLSKTARIPQIKDPNDVLIQVSASSINPIDLAMMGGYGSVLLNKARQFEACSFSETLEFPLVLGRDFSGRIVAKGLGVGLDVNIGDEVWGALPPHLQGCHAQYVRVNKTLVCKKPHNVSLVQAGSVPYAAMTAWSALKVTSDLCFSTPKGKRVLILGGSGGVGAAAVQLLKAWGAQVVATCRADAVPLLESFGTDCVIDYTHPDAEKQIREQGKYNIILDAAGLGADAGLKYADCLKDWNVSKFITLRSPMLRNLDDYGVFGGMVKNAVDLLVTNVKTGLTSKSSTIRWGFFLPSSDAIKEITRLVEEGKVSALNLFNVIKIKLLICVCEHLMKGKEVTSTEIAAQFLTLLSEEYVSHNFVVCKVIGCGFDDRNSVRGIV</sequence>
<dbReference type="OrthoDB" id="48317at2759"/>
<comment type="subcellular location">
    <subcellularLocation>
        <location evidence="1">Mitochondrion</location>
    </subcellularLocation>
</comment>
<dbReference type="Proteomes" id="UP000502823">
    <property type="component" value="Unassembled WGS sequence"/>
</dbReference>
<keyword evidence="3" id="KW-0809">Transit peptide</keyword>
<feature type="domain" description="Enoyl reductase (ER)" evidence="6">
    <location>
        <begin position="61"/>
        <end position="392"/>
    </location>
</feature>